<evidence type="ECO:0000256" key="1">
    <source>
        <dbReference type="ARBA" id="ARBA00023295"/>
    </source>
</evidence>
<evidence type="ECO:0008006" key="4">
    <source>
        <dbReference type="Google" id="ProtNLM"/>
    </source>
</evidence>
<protein>
    <recommendedName>
        <fullName evidence="4">Beta-mannosidase</fullName>
    </recommendedName>
</protein>
<dbReference type="GO" id="GO:0006516">
    <property type="term" value="P:glycoprotein catabolic process"/>
    <property type="evidence" value="ECO:0007669"/>
    <property type="project" value="TreeGrafter"/>
</dbReference>
<name>A0A815SKF8_9BILA</name>
<accession>A0A815SKF8</accession>
<sequence length="142" mass="16525">VQLIQHEYGAGINGTSFYFSINFKSIFIKGSNWIPSDSFQERVSDEKLERLLRSAQLSNMNMLRIWDGGIYERNSFYEIADRLGIMLWHVLCLLVVCNYPVDELFLTNVHDEVIYQVKRVQHHPSIVLWFGNNENEAAVAQN</sequence>
<dbReference type="GO" id="GO:0004567">
    <property type="term" value="F:beta-mannosidase activity"/>
    <property type="evidence" value="ECO:0007669"/>
    <property type="project" value="TreeGrafter"/>
</dbReference>
<dbReference type="Gene3D" id="3.20.20.80">
    <property type="entry name" value="Glycosidases"/>
    <property type="match status" value="1"/>
</dbReference>
<dbReference type="InterPro" id="IPR017853">
    <property type="entry name" value="GH"/>
</dbReference>
<organism evidence="2 3">
    <name type="scientific">Rotaria sordida</name>
    <dbReference type="NCBI Taxonomy" id="392033"/>
    <lineage>
        <taxon>Eukaryota</taxon>
        <taxon>Metazoa</taxon>
        <taxon>Spiralia</taxon>
        <taxon>Gnathifera</taxon>
        <taxon>Rotifera</taxon>
        <taxon>Eurotatoria</taxon>
        <taxon>Bdelloidea</taxon>
        <taxon>Philodinida</taxon>
        <taxon>Philodinidae</taxon>
        <taxon>Rotaria</taxon>
    </lineage>
</organism>
<dbReference type="PANTHER" id="PTHR43730">
    <property type="entry name" value="BETA-MANNOSIDASE"/>
    <property type="match status" value="1"/>
</dbReference>
<dbReference type="OrthoDB" id="2866996at2759"/>
<dbReference type="SUPFAM" id="SSF51445">
    <property type="entry name" value="(Trans)glycosidases"/>
    <property type="match status" value="1"/>
</dbReference>
<reference evidence="2" key="1">
    <citation type="submission" date="2021-02" db="EMBL/GenBank/DDBJ databases">
        <authorList>
            <person name="Nowell W R."/>
        </authorList>
    </citation>
    <scope>NUCLEOTIDE SEQUENCE</scope>
</reference>
<feature type="non-terminal residue" evidence="2">
    <location>
        <position position="1"/>
    </location>
</feature>
<keyword evidence="1" id="KW-0326">Glycosidase</keyword>
<evidence type="ECO:0000313" key="3">
    <source>
        <dbReference type="Proteomes" id="UP000663882"/>
    </source>
</evidence>
<proteinExistence type="predicted"/>
<gene>
    <name evidence="2" type="ORF">RFH988_LOCUS38513</name>
</gene>
<evidence type="ECO:0000313" key="2">
    <source>
        <dbReference type="EMBL" id="CAF1493747.1"/>
    </source>
</evidence>
<dbReference type="InterPro" id="IPR050887">
    <property type="entry name" value="Beta-mannosidase_GH2"/>
</dbReference>
<comment type="caution">
    <text evidence="2">The sequence shown here is derived from an EMBL/GenBank/DDBJ whole genome shotgun (WGS) entry which is preliminary data.</text>
</comment>
<dbReference type="AlphaFoldDB" id="A0A815SKF8"/>
<keyword evidence="1" id="KW-0378">Hydrolase</keyword>
<dbReference type="PANTHER" id="PTHR43730:SF1">
    <property type="entry name" value="BETA-MANNOSIDASE"/>
    <property type="match status" value="1"/>
</dbReference>
<dbReference type="EMBL" id="CAJNOO010009713">
    <property type="protein sequence ID" value="CAF1493747.1"/>
    <property type="molecule type" value="Genomic_DNA"/>
</dbReference>
<dbReference type="Proteomes" id="UP000663882">
    <property type="component" value="Unassembled WGS sequence"/>
</dbReference>